<proteinExistence type="predicted"/>
<dbReference type="EMBL" id="LR797270">
    <property type="protein sequence ID" value="CAB4198664.1"/>
    <property type="molecule type" value="Genomic_DNA"/>
</dbReference>
<dbReference type="EMBL" id="LR796859">
    <property type="protein sequence ID" value="CAB4171162.1"/>
    <property type="molecule type" value="Genomic_DNA"/>
</dbReference>
<sequence length="129" mass="14953">MVKTQLLCTFAHKSDINIVVEYVQQSYVIPEKRIFVFANADASNNLYCTYNADAGTQRGQNTISIHRKKETNTLYTVNALNEVIRSVNNGILDKTYQLDWTMYQNSFILTDPIGYRVIDLLFFKKISWN</sequence>
<name>A0A6J5N868_9CAUD</name>
<organism evidence="1">
    <name type="scientific">uncultured Caudovirales phage</name>
    <dbReference type="NCBI Taxonomy" id="2100421"/>
    <lineage>
        <taxon>Viruses</taxon>
        <taxon>Duplodnaviria</taxon>
        <taxon>Heunggongvirae</taxon>
        <taxon>Uroviricota</taxon>
        <taxon>Caudoviricetes</taxon>
        <taxon>Peduoviridae</taxon>
        <taxon>Maltschvirus</taxon>
        <taxon>Maltschvirus maltsch</taxon>
    </lineage>
</organism>
<evidence type="ECO:0000313" key="1">
    <source>
        <dbReference type="EMBL" id="CAB4155249.1"/>
    </source>
</evidence>
<protein>
    <submittedName>
        <fullName evidence="1">Uncharacterized protein</fullName>
    </submittedName>
</protein>
<reference evidence="1" key="1">
    <citation type="submission" date="2020-04" db="EMBL/GenBank/DDBJ databases">
        <authorList>
            <person name="Chiriac C."/>
            <person name="Salcher M."/>
            <person name="Ghai R."/>
            <person name="Kavagutti S V."/>
        </authorList>
    </citation>
    <scope>NUCLEOTIDE SEQUENCE</scope>
</reference>
<dbReference type="EMBL" id="LR796625">
    <property type="protein sequence ID" value="CAB4155249.1"/>
    <property type="molecule type" value="Genomic_DNA"/>
</dbReference>
<evidence type="ECO:0000313" key="3">
    <source>
        <dbReference type="EMBL" id="CAB4198664.1"/>
    </source>
</evidence>
<gene>
    <name evidence="3" type="ORF">UFOVP1307_202</name>
    <name evidence="1" type="ORF">UFOVP651_144</name>
    <name evidence="2" type="ORF">UFOVP902_223</name>
</gene>
<accession>A0A6J5N868</accession>
<evidence type="ECO:0000313" key="2">
    <source>
        <dbReference type="EMBL" id="CAB4171162.1"/>
    </source>
</evidence>